<feature type="transmembrane region" description="Helical" evidence="1">
    <location>
        <begin position="283"/>
        <end position="310"/>
    </location>
</feature>
<sequence>MRARLLIVAGLGLGLQAALIVTGFAPPLLITVNALAIVAATAALWMLGRRAVRARGRERVAWGVLTAAMLLWLPATGLNLRVALTGMTERPHLLGPQLLLGTGGAGLVLLCLLVGPGTSLTWRDRLRLTLDGAMAAAALFVPAWAYLIRPASENIGRPVTTLIAVVVCTQLAALAFALVLLSRHRGTNAFTLLAAASAVSGAASVTYCALIVHDRATELAAVAALSTLATFMLIAMTWYPMPETAPCNGAATGLAATLPYLPVLCAFTITVTLRRYGGFDDVIFATMCVVFGLVLLRQAVALHSITVLLAEVEQQRTELQYQATHDHLTGLTNRSYLYQRAAGWGGSPISLLLLDLDGFKEINDRFGHATGDEVIIEVATVLTALVPPHHTVARLGGDEFAVILEPSPPPVEAATFGERLIAAISAKGRVGASLGLAYEPTGRTTLGMLLSDADAALDKAKAAGKGRVAVNMRAIS</sequence>
<keyword evidence="4" id="KW-1185">Reference proteome</keyword>
<dbReference type="InterPro" id="IPR029787">
    <property type="entry name" value="Nucleotide_cyclase"/>
</dbReference>
<feature type="transmembrane region" description="Helical" evidence="1">
    <location>
        <begin position="219"/>
        <end position="239"/>
    </location>
</feature>
<feature type="transmembrane region" description="Helical" evidence="1">
    <location>
        <begin position="251"/>
        <end position="271"/>
    </location>
</feature>
<evidence type="ECO:0000313" key="4">
    <source>
        <dbReference type="Proteomes" id="UP001240236"/>
    </source>
</evidence>
<dbReference type="RefSeq" id="WP_307235167.1">
    <property type="nucleotide sequence ID" value="NZ_JAUSUZ010000001.1"/>
</dbReference>
<organism evidence="3 4">
    <name type="scientific">Catenuloplanes indicus</name>
    <dbReference type="NCBI Taxonomy" id="137267"/>
    <lineage>
        <taxon>Bacteria</taxon>
        <taxon>Bacillati</taxon>
        <taxon>Actinomycetota</taxon>
        <taxon>Actinomycetes</taxon>
        <taxon>Micromonosporales</taxon>
        <taxon>Micromonosporaceae</taxon>
        <taxon>Catenuloplanes</taxon>
    </lineage>
</organism>
<feature type="transmembrane region" description="Helical" evidence="1">
    <location>
        <begin position="192"/>
        <end position="213"/>
    </location>
</feature>
<dbReference type="InterPro" id="IPR000160">
    <property type="entry name" value="GGDEF_dom"/>
</dbReference>
<dbReference type="InterPro" id="IPR043128">
    <property type="entry name" value="Rev_trsase/Diguanyl_cyclase"/>
</dbReference>
<protein>
    <submittedName>
        <fullName evidence="3">Diguanylate cyclase (GGDEF)-like protein</fullName>
    </submittedName>
</protein>
<dbReference type="Pfam" id="PF00990">
    <property type="entry name" value="GGDEF"/>
    <property type="match status" value="1"/>
</dbReference>
<dbReference type="PROSITE" id="PS50887">
    <property type="entry name" value="GGDEF"/>
    <property type="match status" value="1"/>
</dbReference>
<dbReference type="Proteomes" id="UP001240236">
    <property type="component" value="Unassembled WGS sequence"/>
</dbReference>
<name>A0AAE3VUW3_9ACTN</name>
<dbReference type="AlphaFoldDB" id="A0AAE3VUW3"/>
<gene>
    <name evidence="3" type="ORF">J2S42_000731</name>
</gene>
<feature type="domain" description="GGDEF" evidence="2">
    <location>
        <begin position="347"/>
        <end position="473"/>
    </location>
</feature>
<evidence type="ECO:0000313" key="3">
    <source>
        <dbReference type="EMBL" id="MDQ0364062.1"/>
    </source>
</evidence>
<dbReference type="InterPro" id="IPR050469">
    <property type="entry name" value="Diguanylate_Cyclase"/>
</dbReference>
<feature type="transmembrane region" description="Helical" evidence="1">
    <location>
        <begin position="159"/>
        <end position="180"/>
    </location>
</feature>
<keyword evidence="1" id="KW-1133">Transmembrane helix</keyword>
<dbReference type="PANTHER" id="PTHR45138:SF9">
    <property type="entry name" value="DIGUANYLATE CYCLASE DGCM-RELATED"/>
    <property type="match status" value="1"/>
</dbReference>
<dbReference type="CDD" id="cd01949">
    <property type="entry name" value="GGDEF"/>
    <property type="match status" value="1"/>
</dbReference>
<comment type="caution">
    <text evidence="3">The sequence shown here is derived from an EMBL/GenBank/DDBJ whole genome shotgun (WGS) entry which is preliminary data.</text>
</comment>
<feature type="transmembrane region" description="Helical" evidence="1">
    <location>
        <begin position="27"/>
        <end position="48"/>
    </location>
</feature>
<keyword evidence="1" id="KW-0472">Membrane</keyword>
<dbReference type="SUPFAM" id="SSF55073">
    <property type="entry name" value="Nucleotide cyclase"/>
    <property type="match status" value="1"/>
</dbReference>
<proteinExistence type="predicted"/>
<evidence type="ECO:0000256" key="1">
    <source>
        <dbReference type="SAM" id="Phobius"/>
    </source>
</evidence>
<dbReference type="SMART" id="SM00267">
    <property type="entry name" value="GGDEF"/>
    <property type="match status" value="1"/>
</dbReference>
<reference evidence="3 4" key="1">
    <citation type="submission" date="2023-07" db="EMBL/GenBank/DDBJ databases">
        <title>Sequencing the genomes of 1000 actinobacteria strains.</title>
        <authorList>
            <person name="Klenk H.-P."/>
        </authorList>
    </citation>
    <scope>NUCLEOTIDE SEQUENCE [LARGE SCALE GENOMIC DNA]</scope>
    <source>
        <strain evidence="3 4">DSM 44709</strain>
    </source>
</reference>
<keyword evidence="1" id="KW-0812">Transmembrane</keyword>
<dbReference type="PANTHER" id="PTHR45138">
    <property type="entry name" value="REGULATORY COMPONENTS OF SENSORY TRANSDUCTION SYSTEM"/>
    <property type="match status" value="1"/>
</dbReference>
<dbReference type="EMBL" id="JAUSUZ010000001">
    <property type="protein sequence ID" value="MDQ0364062.1"/>
    <property type="molecule type" value="Genomic_DNA"/>
</dbReference>
<evidence type="ECO:0000259" key="2">
    <source>
        <dbReference type="PROSITE" id="PS50887"/>
    </source>
</evidence>
<feature type="transmembrane region" description="Helical" evidence="1">
    <location>
        <begin position="60"/>
        <end position="78"/>
    </location>
</feature>
<accession>A0AAE3VUW3</accession>
<feature type="transmembrane region" description="Helical" evidence="1">
    <location>
        <begin position="98"/>
        <end position="116"/>
    </location>
</feature>
<dbReference type="Gene3D" id="3.30.70.270">
    <property type="match status" value="1"/>
</dbReference>
<dbReference type="GO" id="GO:0052621">
    <property type="term" value="F:diguanylate cyclase activity"/>
    <property type="evidence" value="ECO:0007669"/>
    <property type="project" value="TreeGrafter"/>
</dbReference>
<dbReference type="NCBIfam" id="TIGR00254">
    <property type="entry name" value="GGDEF"/>
    <property type="match status" value="1"/>
</dbReference>